<evidence type="ECO:0000313" key="3">
    <source>
        <dbReference type="Proteomes" id="UP000789739"/>
    </source>
</evidence>
<gene>
    <name evidence="2" type="ORF">PBRASI_LOCUS9188</name>
</gene>
<dbReference type="Proteomes" id="UP000789739">
    <property type="component" value="Unassembled WGS sequence"/>
</dbReference>
<sequence length="331" mass="38151">NIAMDSINFASAFNNLDLNILSSTKEEIHVDAKQDLGLHQKNGKEEQKRKESLQAEEKQQNQLSTDDYESEWNQNHHNLLMGCSLLPLHEQLSPPKEKEKKIPTFRSSQRKISRRERNSHIKISLQRETKGLVDCIPTRERPIPSSSRPGWECDSNSRTLGVRELRGNECLDFFMPVENRSPYQVSNSVINNGGIGNNEAMPKLPSLSDLVDALKNDKDNFCEFHEPTDKWIVDQEHKKYFSDTYGITNIHPLFVGCYGMVVLFLDDRGIVFTWCEMTHDMCVLGFNIMEGLANYVCHQRKRCFIMEDTGELITKAECERRTMEEPLILLV</sequence>
<protein>
    <submittedName>
        <fullName evidence="2">3341_t:CDS:1</fullName>
    </submittedName>
</protein>
<feature type="region of interest" description="Disordered" evidence="1">
    <location>
        <begin position="93"/>
        <end position="117"/>
    </location>
</feature>
<accession>A0A9N9GRQ7</accession>
<feature type="region of interest" description="Disordered" evidence="1">
    <location>
        <begin position="34"/>
        <end position="68"/>
    </location>
</feature>
<organism evidence="2 3">
    <name type="scientific">Paraglomus brasilianum</name>
    <dbReference type="NCBI Taxonomy" id="144538"/>
    <lineage>
        <taxon>Eukaryota</taxon>
        <taxon>Fungi</taxon>
        <taxon>Fungi incertae sedis</taxon>
        <taxon>Mucoromycota</taxon>
        <taxon>Glomeromycotina</taxon>
        <taxon>Glomeromycetes</taxon>
        <taxon>Paraglomerales</taxon>
        <taxon>Paraglomeraceae</taxon>
        <taxon>Paraglomus</taxon>
    </lineage>
</organism>
<feature type="non-terminal residue" evidence="2">
    <location>
        <position position="331"/>
    </location>
</feature>
<proteinExistence type="predicted"/>
<dbReference type="EMBL" id="CAJVPI010001886">
    <property type="protein sequence ID" value="CAG8629844.1"/>
    <property type="molecule type" value="Genomic_DNA"/>
</dbReference>
<dbReference type="AlphaFoldDB" id="A0A9N9GRQ7"/>
<comment type="caution">
    <text evidence="2">The sequence shown here is derived from an EMBL/GenBank/DDBJ whole genome shotgun (WGS) entry which is preliminary data.</text>
</comment>
<evidence type="ECO:0000256" key="1">
    <source>
        <dbReference type="SAM" id="MobiDB-lite"/>
    </source>
</evidence>
<keyword evidence="3" id="KW-1185">Reference proteome</keyword>
<dbReference type="OrthoDB" id="2434286at2759"/>
<name>A0A9N9GRQ7_9GLOM</name>
<reference evidence="2" key="1">
    <citation type="submission" date="2021-06" db="EMBL/GenBank/DDBJ databases">
        <authorList>
            <person name="Kallberg Y."/>
            <person name="Tangrot J."/>
            <person name="Rosling A."/>
        </authorList>
    </citation>
    <scope>NUCLEOTIDE SEQUENCE</scope>
    <source>
        <strain evidence="2">BR232B</strain>
    </source>
</reference>
<evidence type="ECO:0000313" key="2">
    <source>
        <dbReference type="EMBL" id="CAG8629844.1"/>
    </source>
</evidence>
<feature type="compositionally biased region" description="Basic and acidic residues" evidence="1">
    <location>
        <begin position="34"/>
        <end position="59"/>
    </location>
</feature>